<keyword evidence="5" id="KW-1185">Reference proteome</keyword>
<keyword evidence="4" id="KW-0472">Membrane</keyword>
<dbReference type="GO" id="GO:0006412">
    <property type="term" value="P:translation"/>
    <property type="evidence" value="ECO:0007669"/>
    <property type="project" value="InterPro"/>
</dbReference>
<dbReference type="Proteomes" id="UP000035680">
    <property type="component" value="Unassembled WGS sequence"/>
</dbReference>
<dbReference type="GO" id="GO:0003735">
    <property type="term" value="F:structural constituent of ribosome"/>
    <property type="evidence" value="ECO:0007669"/>
    <property type="project" value="InterPro"/>
</dbReference>
<proteinExistence type="inferred from homology"/>
<accession>A0A0K0F6W6</accession>
<protein>
    <submittedName>
        <fullName evidence="6">60S ribosomal protein L12 (inferred by orthology to a human protein)</fullName>
    </submittedName>
</protein>
<dbReference type="InterPro" id="IPR036769">
    <property type="entry name" value="Ribosomal_uL11_C_sf"/>
</dbReference>
<evidence type="ECO:0000256" key="2">
    <source>
        <dbReference type="ARBA" id="ARBA00022980"/>
    </source>
</evidence>
<dbReference type="PANTHER" id="PTHR11661">
    <property type="entry name" value="60S RIBOSOMAL PROTEIN L12"/>
    <property type="match status" value="1"/>
</dbReference>
<keyword evidence="4" id="KW-1133">Transmembrane helix</keyword>
<reference evidence="6" key="2">
    <citation type="submission" date="2015-08" db="UniProtKB">
        <authorList>
            <consortium name="WormBaseParasite"/>
        </authorList>
    </citation>
    <scope>IDENTIFICATION</scope>
</reference>
<dbReference type="InterPro" id="IPR000911">
    <property type="entry name" value="Ribosomal_uL11"/>
</dbReference>
<dbReference type="GO" id="GO:0022625">
    <property type="term" value="C:cytosolic large ribosomal subunit"/>
    <property type="evidence" value="ECO:0007669"/>
    <property type="project" value="TreeGrafter"/>
</dbReference>
<name>A0A0K0F6W6_STRVS</name>
<dbReference type="PANTHER" id="PTHR11661:SF2">
    <property type="entry name" value="LARGE RIBOSOMAL SUBUNIT PROTEIN UL11"/>
    <property type="match status" value="1"/>
</dbReference>
<dbReference type="GO" id="GO:0070180">
    <property type="term" value="F:large ribosomal subunit rRNA binding"/>
    <property type="evidence" value="ECO:0007669"/>
    <property type="project" value="TreeGrafter"/>
</dbReference>
<organism evidence="5 6">
    <name type="scientific">Strongyloides venezuelensis</name>
    <name type="common">Threadworm</name>
    <dbReference type="NCBI Taxonomy" id="75913"/>
    <lineage>
        <taxon>Eukaryota</taxon>
        <taxon>Metazoa</taxon>
        <taxon>Ecdysozoa</taxon>
        <taxon>Nematoda</taxon>
        <taxon>Chromadorea</taxon>
        <taxon>Rhabditida</taxon>
        <taxon>Tylenchina</taxon>
        <taxon>Panagrolaimomorpha</taxon>
        <taxon>Strongyloidoidea</taxon>
        <taxon>Strongyloididae</taxon>
        <taxon>Strongyloides</taxon>
    </lineage>
</organism>
<reference evidence="5" key="1">
    <citation type="submission" date="2014-07" db="EMBL/GenBank/DDBJ databases">
        <authorList>
            <person name="Martin A.A"/>
            <person name="De Silva N."/>
        </authorList>
    </citation>
    <scope>NUCLEOTIDE SEQUENCE</scope>
</reference>
<keyword evidence="3" id="KW-0687">Ribonucleoprotein</keyword>
<feature type="transmembrane region" description="Helical" evidence="4">
    <location>
        <begin position="6"/>
        <end position="31"/>
    </location>
</feature>
<keyword evidence="2" id="KW-0689">Ribosomal protein</keyword>
<sequence length="126" mass="14236">MVYLCFVRILSALVPKVGSLGLASFVIFASFNKSPRNLIMIMIKLHTTGRILKFDVVQSATSFIIKEHKEPDKITMLYDNKQLEGTVKEIFDAAQSIGCTIDGQHPHYICDTIDNYEIKQFGGNFF</sequence>
<dbReference type="AlphaFoldDB" id="A0A0K0F6W6"/>
<dbReference type="Gene3D" id="1.10.10.250">
    <property type="entry name" value="Ribosomal protein L11, C-terminal domain"/>
    <property type="match status" value="1"/>
</dbReference>
<dbReference type="WBParaSite" id="SVE_0456200.1">
    <property type="protein sequence ID" value="SVE_0456200.1"/>
    <property type="gene ID" value="SVE_0456200"/>
</dbReference>
<evidence type="ECO:0000256" key="1">
    <source>
        <dbReference type="ARBA" id="ARBA00010537"/>
    </source>
</evidence>
<evidence type="ECO:0000256" key="4">
    <source>
        <dbReference type="SAM" id="Phobius"/>
    </source>
</evidence>
<evidence type="ECO:0000313" key="5">
    <source>
        <dbReference type="Proteomes" id="UP000035680"/>
    </source>
</evidence>
<evidence type="ECO:0000313" key="6">
    <source>
        <dbReference type="WBParaSite" id="SVE_0456200.1"/>
    </source>
</evidence>
<evidence type="ECO:0000256" key="3">
    <source>
        <dbReference type="ARBA" id="ARBA00023274"/>
    </source>
</evidence>
<dbReference type="STRING" id="75913.A0A0K0F6W6"/>
<comment type="similarity">
    <text evidence="1">Belongs to the universal ribosomal protein uL11 family.</text>
</comment>
<keyword evidence="4" id="KW-0812">Transmembrane</keyword>